<dbReference type="InterPro" id="IPR020916">
    <property type="entry name" value="Gln_gamma-glutamylTfrase_bac"/>
</dbReference>
<dbReference type="Proteomes" id="UP000265816">
    <property type="component" value="Unassembled WGS sequence"/>
</dbReference>
<dbReference type="GO" id="GO:0030435">
    <property type="term" value="P:sporulation resulting in formation of a cellular spore"/>
    <property type="evidence" value="ECO:0007669"/>
    <property type="project" value="UniProtKB-KW"/>
</dbReference>
<reference evidence="4 5" key="1">
    <citation type="submission" date="2018-08" db="EMBL/GenBank/DDBJ databases">
        <title>Bacillus jemisoniae sp. nov., Bacillus chryseoplanitiae sp. nov., Bacillus resnikiae sp. nov., and Bacillus frankliniae sp. nov., isolated from Viking spacecraft and associated surfaces.</title>
        <authorList>
            <person name="Seuylemezian A."/>
            <person name="Vaishampayan P."/>
        </authorList>
    </citation>
    <scope>NUCLEOTIDE SEQUENCE [LARGE SCALE GENOMIC DNA]</scope>
    <source>
        <strain evidence="4 5">JJ-247</strain>
    </source>
</reference>
<dbReference type="Pfam" id="PF20085">
    <property type="entry name" value="TGL"/>
    <property type="match status" value="1"/>
</dbReference>
<evidence type="ECO:0000256" key="2">
    <source>
        <dbReference type="ARBA" id="ARBA00022969"/>
    </source>
</evidence>
<comment type="caution">
    <text evidence="4">The sequence shown here is derived from an EMBL/GenBank/DDBJ whole genome shotgun (WGS) entry which is preliminary data.</text>
</comment>
<dbReference type="RefSeq" id="WP_119111342.1">
    <property type="nucleotide sequence ID" value="NZ_CBCSEO010000001.1"/>
</dbReference>
<organism evidence="4 5">
    <name type="scientific">Mesobacillus zeae</name>
    <dbReference type="NCBI Taxonomy" id="1917180"/>
    <lineage>
        <taxon>Bacteria</taxon>
        <taxon>Bacillati</taxon>
        <taxon>Bacillota</taxon>
        <taxon>Bacilli</taxon>
        <taxon>Bacillales</taxon>
        <taxon>Bacillaceae</taxon>
        <taxon>Mesobacillus</taxon>
    </lineage>
</organism>
<accession>A0A398BJ15</accession>
<evidence type="ECO:0000313" key="5">
    <source>
        <dbReference type="Proteomes" id="UP000265816"/>
    </source>
</evidence>
<proteinExistence type="inferred from homology"/>
<dbReference type="OrthoDB" id="1845399at2"/>
<evidence type="ECO:0000313" key="4">
    <source>
        <dbReference type="EMBL" id="RID87770.1"/>
    </source>
</evidence>
<dbReference type="HAMAP" id="MF_00727">
    <property type="entry name" value="Tgl"/>
    <property type="match status" value="1"/>
</dbReference>
<sequence length="245" mass="27674">MITFDGNQQGIDSGKLRGSELIIYRSLETARHVFIYQSAGELMFDIVLRKNIIESSRNMLASGAAFTSFQYSSFNPAFWSRTDSGYLLRPDVLPSDAVRDVYINGKSYGFECSTAMVLIFYKAVLESIRESDFNYLFGGLLVWNWHHDPDLAIITMPGTEFIPGDVIYFNNPEFKESIWRGENAVLLENGQFYGHGVGIASASEIIAGLNSLRREGAVISAYMLDQHSRLNTRYLYRFSNYGSTI</sequence>
<keyword evidence="2" id="KW-0749">Sporulation</keyword>
<keyword evidence="5" id="KW-1185">Reference proteome</keyword>
<dbReference type="AlphaFoldDB" id="A0A398BJ15"/>
<protein>
    <submittedName>
        <fullName evidence="4">Protein-glutamine gamma-glutamyltransferase</fullName>
    </submittedName>
</protein>
<evidence type="ECO:0000256" key="3">
    <source>
        <dbReference type="ARBA" id="ARBA00023315"/>
    </source>
</evidence>
<name>A0A398BJ15_9BACI</name>
<gene>
    <name evidence="4" type="ORF">D1970_02690</name>
</gene>
<keyword evidence="3" id="KW-0012">Acyltransferase</keyword>
<evidence type="ECO:0000256" key="1">
    <source>
        <dbReference type="ARBA" id="ARBA00022679"/>
    </source>
</evidence>
<dbReference type="EMBL" id="QWVT01000008">
    <property type="protein sequence ID" value="RID87770.1"/>
    <property type="molecule type" value="Genomic_DNA"/>
</dbReference>
<keyword evidence="1 4" id="KW-0808">Transferase</keyword>
<dbReference type="GO" id="GO:0003810">
    <property type="term" value="F:protein-glutamine gamma-glutamyltransferase activity"/>
    <property type="evidence" value="ECO:0007669"/>
    <property type="project" value="InterPro"/>
</dbReference>